<protein>
    <submittedName>
        <fullName evidence="2">Uncharacterized protein</fullName>
    </submittedName>
</protein>
<dbReference type="KEGG" id="ztr:MYCGRDRAFT_82501"/>
<dbReference type="HOGENOM" id="CLU_1582471_0_0_1"/>
<gene>
    <name evidence="2" type="ORF">MYCGRDRAFT_82501</name>
</gene>
<evidence type="ECO:0000256" key="1">
    <source>
        <dbReference type="SAM" id="MobiDB-lite"/>
    </source>
</evidence>
<feature type="compositionally biased region" description="Polar residues" evidence="1">
    <location>
        <begin position="139"/>
        <end position="150"/>
    </location>
</feature>
<dbReference type="AlphaFoldDB" id="F9XMG1"/>
<dbReference type="InParanoid" id="F9XMG1"/>
<proteinExistence type="predicted"/>
<keyword evidence="3" id="KW-1185">Reference proteome</keyword>
<sequence length="169" mass="16400">MPSGNPIQSYNYTIPYSTGSSVGSPITASAPSSAASTGAIPTYSNLTSSATLTSFVTFTILPTGSPAIPSNSTASTPFSPITASLNGTSSGFASPTGTGSPITASAGFPTAYPFPIVSTGVPSSPSGSLGSPISPGNSTSSASVTDSPTLPTDAPGGTTTVFVTVFPTF</sequence>
<feature type="region of interest" description="Disordered" evidence="1">
    <location>
        <begin position="123"/>
        <end position="158"/>
    </location>
</feature>
<dbReference type="STRING" id="336722.F9XMG1"/>
<feature type="non-terminal residue" evidence="2">
    <location>
        <position position="169"/>
    </location>
</feature>
<evidence type="ECO:0000313" key="3">
    <source>
        <dbReference type="Proteomes" id="UP000008062"/>
    </source>
</evidence>
<organism evidence="2 3">
    <name type="scientific">Zymoseptoria tritici (strain CBS 115943 / IPO323)</name>
    <name type="common">Speckled leaf blotch fungus</name>
    <name type="synonym">Septoria tritici</name>
    <dbReference type="NCBI Taxonomy" id="336722"/>
    <lineage>
        <taxon>Eukaryota</taxon>
        <taxon>Fungi</taxon>
        <taxon>Dikarya</taxon>
        <taxon>Ascomycota</taxon>
        <taxon>Pezizomycotina</taxon>
        <taxon>Dothideomycetes</taxon>
        <taxon>Dothideomycetidae</taxon>
        <taxon>Mycosphaerellales</taxon>
        <taxon>Mycosphaerellaceae</taxon>
        <taxon>Zymoseptoria</taxon>
    </lineage>
</organism>
<feature type="compositionally biased region" description="Low complexity" evidence="1">
    <location>
        <begin position="123"/>
        <end position="138"/>
    </location>
</feature>
<evidence type="ECO:0000313" key="2">
    <source>
        <dbReference type="EMBL" id="EGP83244.1"/>
    </source>
</evidence>
<reference evidence="2 3" key="1">
    <citation type="journal article" date="2011" name="PLoS Genet.">
        <title>Finished genome of the fungal wheat pathogen Mycosphaerella graminicola reveals dispensome structure, chromosome plasticity, and stealth pathogenesis.</title>
        <authorList>
            <person name="Goodwin S.B."/>
            <person name="Ben M'barek S."/>
            <person name="Dhillon B."/>
            <person name="Wittenberg A.H.J."/>
            <person name="Crane C.F."/>
            <person name="Hane J.K."/>
            <person name="Foster A.J."/>
            <person name="Van der Lee T.A.J."/>
            <person name="Grimwood J."/>
            <person name="Aerts A."/>
            <person name="Antoniw J."/>
            <person name="Bailey A."/>
            <person name="Bluhm B."/>
            <person name="Bowler J."/>
            <person name="Bristow J."/>
            <person name="van der Burgt A."/>
            <person name="Canto-Canche B."/>
            <person name="Churchill A.C.L."/>
            <person name="Conde-Ferraez L."/>
            <person name="Cools H.J."/>
            <person name="Coutinho P.M."/>
            <person name="Csukai M."/>
            <person name="Dehal P."/>
            <person name="De Wit P."/>
            <person name="Donzelli B."/>
            <person name="van de Geest H.C."/>
            <person name="van Ham R.C.H.J."/>
            <person name="Hammond-Kosack K.E."/>
            <person name="Henrissat B."/>
            <person name="Kilian A."/>
            <person name="Kobayashi A.K."/>
            <person name="Koopmann E."/>
            <person name="Kourmpetis Y."/>
            <person name="Kuzniar A."/>
            <person name="Lindquist E."/>
            <person name="Lombard V."/>
            <person name="Maliepaard C."/>
            <person name="Martins N."/>
            <person name="Mehrabi R."/>
            <person name="Nap J.P.H."/>
            <person name="Ponomarenko A."/>
            <person name="Rudd J.J."/>
            <person name="Salamov A."/>
            <person name="Schmutz J."/>
            <person name="Schouten H.J."/>
            <person name="Shapiro H."/>
            <person name="Stergiopoulos I."/>
            <person name="Torriani S.F.F."/>
            <person name="Tu H."/>
            <person name="de Vries R.P."/>
            <person name="Waalwijk C."/>
            <person name="Ware S.B."/>
            <person name="Wiebenga A."/>
            <person name="Zwiers L.-H."/>
            <person name="Oliver R.P."/>
            <person name="Grigoriev I.V."/>
            <person name="Kema G.H.J."/>
        </authorList>
    </citation>
    <scope>NUCLEOTIDE SEQUENCE [LARGE SCALE GENOMIC DNA]</scope>
    <source>
        <strain evidence="3">CBS 115943 / IPO323</strain>
    </source>
</reference>
<accession>F9XMG1</accession>
<dbReference type="EMBL" id="CM001206">
    <property type="protein sequence ID" value="EGP83244.1"/>
    <property type="molecule type" value="Genomic_DNA"/>
</dbReference>
<dbReference type="Proteomes" id="UP000008062">
    <property type="component" value="Chromosome 11"/>
</dbReference>
<dbReference type="GeneID" id="13396355"/>
<dbReference type="RefSeq" id="XP_003848268.1">
    <property type="nucleotide sequence ID" value="XM_003848220.1"/>
</dbReference>
<name>F9XMG1_ZYMTI</name>